<dbReference type="SMART" id="SM00052">
    <property type="entry name" value="EAL"/>
    <property type="match status" value="1"/>
</dbReference>
<keyword evidence="2" id="KW-0175">Coiled coil</keyword>
<dbReference type="Gene3D" id="3.20.20.450">
    <property type="entry name" value="EAL domain"/>
    <property type="match status" value="1"/>
</dbReference>
<comment type="cofactor">
    <cofactor evidence="1">
        <name>Mg(2+)</name>
        <dbReference type="ChEBI" id="CHEBI:18420"/>
    </cofactor>
</comment>
<feature type="coiled-coil region" evidence="2">
    <location>
        <begin position="200"/>
        <end position="237"/>
    </location>
</feature>
<dbReference type="FunFam" id="3.30.70.270:FF:000001">
    <property type="entry name" value="Diguanylate cyclase domain protein"/>
    <property type="match status" value="1"/>
</dbReference>
<dbReference type="InterPro" id="IPR035919">
    <property type="entry name" value="EAL_sf"/>
</dbReference>
<dbReference type="SUPFAM" id="SSF55073">
    <property type="entry name" value="Nucleotide cyclase"/>
    <property type="match status" value="1"/>
</dbReference>
<evidence type="ECO:0000259" key="3">
    <source>
        <dbReference type="PROSITE" id="PS50883"/>
    </source>
</evidence>
<dbReference type="InterPro" id="IPR003018">
    <property type="entry name" value="GAF"/>
</dbReference>
<dbReference type="InterPro" id="IPR052155">
    <property type="entry name" value="Biofilm_reg_signaling"/>
</dbReference>
<dbReference type="Pfam" id="PF00990">
    <property type="entry name" value="GGDEF"/>
    <property type="match status" value="1"/>
</dbReference>
<dbReference type="OrthoDB" id="9804951at2"/>
<evidence type="ECO:0000256" key="1">
    <source>
        <dbReference type="ARBA" id="ARBA00001946"/>
    </source>
</evidence>
<feature type="coiled-coil region" evidence="2">
    <location>
        <begin position="395"/>
        <end position="440"/>
    </location>
</feature>
<dbReference type="NCBIfam" id="TIGR00254">
    <property type="entry name" value="GGDEF"/>
    <property type="match status" value="1"/>
</dbReference>
<dbReference type="PROSITE" id="PS50883">
    <property type="entry name" value="EAL"/>
    <property type="match status" value="1"/>
</dbReference>
<sequence>MRDKDINAADLSIDELRELIPQLQQLTEKYKQSEAIQKALFDISELANSVSDLPRLYPAIHDIISRMMPARNFFVAMYEASAEMVEFVYFVDEFDELTVREMPSSGLMKGFTGHVLRTAEPLFLTKENYEQKRAEIAGSMELGAHPVDWIGVPLKRGSQVMGAMVVQSYDESVRYSEQDLELLVFVSQHIVNAVDRVKSRELTEKTIRQRTRQLREMNEELQEEINERQKIESLQQALFEISELSAGIDGEMSKFYGNIHDILARLISAPNCYIAIHDKDNNSLRFPYFNDEKELNIPPREVGDGLTEFVLRSGNAALIDASYARSLAEQGELSESVASNMSQTGNCWLGSPLIVEGEISGVIAVQTYDETQAYDLKDLELLKFVSHHIATAMERKQAAEAIQEYNQQLSQKVKERTEELRHTNDHLKQQIEERKEIELKLIHDAHHDSLTDLPNRVMFVNRLELAVANKKRHPENHFAVLFIDLDRFKLINDTIGHHAGDMFLVEVANRIGQCIRGHDLLARLGGDEFVILLDSLESEEKAEQVAGRIIKALSQPYVLEGQEMYSGASIGIAIIHRSYNSADEVVRDADAAMYQAKFSGRGRYITFDKSMREKLLEEVELENEFRHLLREEKFECYCQPTVGLYERQWQYIECYVRWHHPTLGRIKRERFWQVAEHSGQAIELDNFMLSQLPALFEALDKDPEREEARVAINLSVNHLLQERLVRQLLKYIEQLGLNPKRLIFELDEQGLSGTSQHILPALKRLQRAGITLVLDNFGSGLASLSYLYSYPFDYVKVDHRFIKTIPASKKNLKMVQSVLSMSEHLGFTLIAEGVKNKDQYEALFNIGCSYGQGAYLGETQPLNQLLAAAPKDTKVKNT</sequence>
<reference evidence="5 6" key="1">
    <citation type="submission" date="2018-05" db="EMBL/GenBank/DDBJ databases">
        <title>Salinimonas sp. HMF8227 Genome sequencing and assembly.</title>
        <authorList>
            <person name="Kang H."/>
            <person name="Kang J."/>
            <person name="Cha I."/>
            <person name="Kim H."/>
            <person name="Joh K."/>
        </authorList>
    </citation>
    <scope>NUCLEOTIDE SEQUENCE [LARGE SCALE GENOMIC DNA]</scope>
    <source>
        <strain evidence="5 6">HMF8227</strain>
    </source>
</reference>
<dbReference type="AlphaFoldDB" id="A0A2S2E6N2"/>
<dbReference type="Proteomes" id="UP000245728">
    <property type="component" value="Chromosome"/>
</dbReference>
<name>A0A2S2E6N2_9ALTE</name>
<dbReference type="Pfam" id="PF00563">
    <property type="entry name" value="EAL"/>
    <property type="match status" value="1"/>
</dbReference>
<dbReference type="SUPFAM" id="SSF141868">
    <property type="entry name" value="EAL domain-like"/>
    <property type="match status" value="1"/>
</dbReference>
<gene>
    <name evidence="5" type="ORF">HMF8227_02866</name>
</gene>
<evidence type="ECO:0000259" key="4">
    <source>
        <dbReference type="PROSITE" id="PS50887"/>
    </source>
</evidence>
<proteinExistence type="predicted"/>
<dbReference type="CDD" id="cd01949">
    <property type="entry name" value="GGDEF"/>
    <property type="match status" value="1"/>
</dbReference>
<dbReference type="PANTHER" id="PTHR44757:SF2">
    <property type="entry name" value="BIOFILM ARCHITECTURE MAINTENANCE PROTEIN MBAA"/>
    <property type="match status" value="1"/>
</dbReference>
<dbReference type="InterPro" id="IPR043128">
    <property type="entry name" value="Rev_trsase/Diguanyl_cyclase"/>
</dbReference>
<dbReference type="Gene3D" id="3.30.70.270">
    <property type="match status" value="1"/>
</dbReference>
<dbReference type="SUPFAM" id="SSF55781">
    <property type="entry name" value="GAF domain-like"/>
    <property type="match status" value="2"/>
</dbReference>
<dbReference type="Pfam" id="PF13185">
    <property type="entry name" value="GAF_2"/>
    <property type="match status" value="2"/>
</dbReference>
<organism evidence="5 6">
    <name type="scientific">Saliniradius amylolyticus</name>
    <dbReference type="NCBI Taxonomy" id="2183582"/>
    <lineage>
        <taxon>Bacteria</taxon>
        <taxon>Pseudomonadati</taxon>
        <taxon>Pseudomonadota</taxon>
        <taxon>Gammaproteobacteria</taxon>
        <taxon>Alteromonadales</taxon>
        <taxon>Alteromonadaceae</taxon>
        <taxon>Saliniradius</taxon>
    </lineage>
</organism>
<dbReference type="CDD" id="cd01948">
    <property type="entry name" value="EAL"/>
    <property type="match status" value="1"/>
</dbReference>
<accession>A0A2S2E6N2</accession>
<protein>
    <submittedName>
        <fullName evidence="5">Putative signaling protein</fullName>
    </submittedName>
</protein>
<evidence type="ECO:0000313" key="6">
    <source>
        <dbReference type="Proteomes" id="UP000245728"/>
    </source>
</evidence>
<dbReference type="KEGG" id="salh:HMF8227_02866"/>
<keyword evidence="6" id="KW-1185">Reference proteome</keyword>
<dbReference type="PANTHER" id="PTHR44757">
    <property type="entry name" value="DIGUANYLATE CYCLASE DGCP"/>
    <property type="match status" value="1"/>
</dbReference>
<dbReference type="SMART" id="SM00065">
    <property type="entry name" value="GAF"/>
    <property type="match status" value="2"/>
</dbReference>
<dbReference type="SMART" id="SM00267">
    <property type="entry name" value="GGDEF"/>
    <property type="match status" value="1"/>
</dbReference>
<dbReference type="PROSITE" id="PS50887">
    <property type="entry name" value="GGDEF"/>
    <property type="match status" value="1"/>
</dbReference>
<dbReference type="EMBL" id="CP029347">
    <property type="protein sequence ID" value="AWL13315.1"/>
    <property type="molecule type" value="Genomic_DNA"/>
</dbReference>
<dbReference type="InterPro" id="IPR000160">
    <property type="entry name" value="GGDEF_dom"/>
</dbReference>
<dbReference type="RefSeq" id="WP_109340820.1">
    <property type="nucleotide sequence ID" value="NZ_CP029347.1"/>
</dbReference>
<dbReference type="Gene3D" id="3.30.450.40">
    <property type="match status" value="2"/>
</dbReference>
<evidence type="ECO:0000313" key="5">
    <source>
        <dbReference type="EMBL" id="AWL13315.1"/>
    </source>
</evidence>
<dbReference type="GO" id="GO:0003824">
    <property type="term" value="F:catalytic activity"/>
    <property type="evidence" value="ECO:0007669"/>
    <property type="project" value="UniProtKB-ARBA"/>
</dbReference>
<feature type="domain" description="GGDEF" evidence="4">
    <location>
        <begin position="476"/>
        <end position="609"/>
    </location>
</feature>
<evidence type="ECO:0000256" key="2">
    <source>
        <dbReference type="SAM" id="Coils"/>
    </source>
</evidence>
<feature type="domain" description="EAL" evidence="3">
    <location>
        <begin position="618"/>
        <end position="873"/>
    </location>
</feature>
<dbReference type="InterPro" id="IPR029016">
    <property type="entry name" value="GAF-like_dom_sf"/>
</dbReference>
<dbReference type="InterPro" id="IPR029787">
    <property type="entry name" value="Nucleotide_cyclase"/>
</dbReference>
<dbReference type="InterPro" id="IPR001633">
    <property type="entry name" value="EAL_dom"/>
</dbReference>